<dbReference type="PROSITE" id="PS51387">
    <property type="entry name" value="FAD_PCMH"/>
    <property type="match status" value="1"/>
</dbReference>
<accession>A0A1H3AYN3</accession>
<dbReference type="InterPro" id="IPR016169">
    <property type="entry name" value="FAD-bd_PCMH_sub2"/>
</dbReference>
<reference evidence="4 5" key="1">
    <citation type="submission" date="2016-10" db="EMBL/GenBank/DDBJ databases">
        <authorList>
            <person name="de Groot N.N."/>
        </authorList>
    </citation>
    <scope>NUCLEOTIDE SEQUENCE [LARGE SCALE GENOMIC DNA]</scope>
    <source>
        <strain evidence="4 5">DSM 17890</strain>
    </source>
</reference>
<dbReference type="PANTHER" id="PTHR42659">
    <property type="entry name" value="XANTHINE DEHYDROGENASE SUBUNIT C-RELATED"/>
    <property type="match status" value="1"/>
</dbReference>
<dbReference type="InterPro" id="IPR016166">
    <property type="entry name" value="FAD-bd_PCMH"/>
</dbReference>
<evidence type="ECO:0000313" key="4">
    <source>
        <dbReference type="EMBL" id="SDX34528.1"/>
    </source>
</evidence>
<dbReference type="Gene3D" id="3.30.465.10">
    <property type="match status" value="1"/>
</dbReference>
<gene>
    <name evidence="4" type="ORF">SAMN05444336_104363</name>
</gene>
<dbReference type="InterPro" id="IPR051312">
    <property type="entry name" value="Diverse_Substr_Oxidored"/>
</dbReference>
<dbReference type="SUPFAM" id="SSF56176">
    <property type="entry name" value="FAD-binding/transporter-associated domain-like"/>
    <property type="match status" value="1"/>
</dbReference>
<evidence type="ECO:0000259" key="3">
    <source>
        <dbReference type="PROSITE" id="PS51387"/>
    </source>
</evidence>
<dbReference type="Proteomes" id="UP000199118">
    <property type="component" value="Unassembled WGS sequence"/>
</dbReference>
<dbReference type="Gene3D" id="3.30.390.50">
    <property type="entry name" value="CO dehydrogenase flavoprotein, C-terminal domain"/>
    <property type="match status" value="1"/>
</dbReference>
<dbReference type="EMBL" id="FNMZ01000004">
    <property type="protein sequence ID" value="SDX34528.1"/>
    <property type="molecule type" value="Genomic_DNA"/>
</dbReference>
<dbReference type="PANTHER" id="PTHR42659:SF9">
    <property type="entry name" value="XANTHINE DEHYDROGENASE FAD-BINDING SUBUNIT XDHB-RELATED"/>
    <property type="match status" value="1"/>
</dbReference>
<proteinExistence type="predicted"/>
<dbReference type="OrthoDB" id="9814706at2"/>
<dbReference type="InterPro" id="IPR002346">
    <property type="entry name" value="Mopterin_DH_FAD-bd"/>
</dbReference>
<dbReference type="InterPro" id="IPR016167">
    <property type="entry name" value="FAD-bd_PCMH_sub1"/>
</dbReference>
<keyword evidence="5" id="KW-1185">Reference proteome</keyword>
<evidence type="ECO:0000256" key="2">
    <source>
        <dbReference type="ARBA" id="ARBA00022827"/>
    </source>
</evidence>
<evidence type="ECO:0000313" key="5">
    <source>
        <dbReference type="Proteomes" id="UP000199118"/>
    </source>
</evidence>
<dbReference type="InterPro" id="IPR036318">
    <property type="entry name" value="FAD-bd_PCMH-like_sf"/>
</dbReference>
<dbReference type="Pfam" id="PF03450">
    <property type="entry name" value="CO_deh_flav_C"/>
    <property type="match status" value="1"/>
</dbReference>
<keyword evidence="2" id="KW-0274">FAD</keyword>
<name>A0A1H3AYN3_9RHOB</name>
<dbReference type="SMART" id="SM01092">
    <property type="entry name" value="CO_deh_flav_C"/>
    <property type="match status" value="1"/>
</dbReference>
<evidence type="ECO:0000256" key="1">
    <source>
        <dbReference type="ARBA" id="ARBA00022630"/>
    </source>
</evidence>
<keyword evidence="1" id="KW-0285">Flavoprotein</keyword>
<protein>
    <submittedName>
        <fullName evidence="4">Xanthine dehydrogenase YagS FAD-binding subunit</fullName>
    </submittedName>
</protein>
<dbReference type="Pfam" id="PF00941">
    <property type="entry name" value="FAD_binding_5"/>
    <property type="match status" value="1"/>
</dbReference>
<feature type="domain" description="FAD-binding PCMH-type" evidence="3">
    <location>
        <begin position="1"/>
        <end position="206"/>
    </location>
</feature>
<dbReference type="Gene3D" id="3.30.43.10">
    <property type="entry name" value="Uridine Diphospho-n-acetylenolpyruvylglucosamine Reductase, domain 2"/>
    <property type="match status" value="1"/>
</dbReference>
<dbReference type="RefSeq" id="WP_092682760.1">
    <property type="nucleotide sequence ID" value="NZ_FNMZ01000004.1"/>
</dbReference>
<dbReference type="AlphaFoldDB" id="A0A1H3AYN3"/>
<dbReference type="GO" id="GO:0016491">
    <property type="term" value="F:oxidoreductase activity"/>
    <property type="evidence" value="ECO:0007669"/>
    <property type="project" value="InterPro"/>
</dbReference>
<dbReference type="SUPFAM" id="SSF55447">
    <property type="entry name" value="CO dehydrogenase flavoprotein C-terminal domain-like"/>
    <property type="match status" value="1"/>
</dbReference>
<dbReference type="STRING" id="356660.SAMN05444336_104363"/>
<organism evidence="4 5">
    <name type="scientific">Albimonas donghaensis</name>
    <dbReference type="NCBI Taxonomy" id="356660"/>
    <lineage>
        <taxon>Bacteria</taxon>
        <taxon>Pseudomonadati</taxon>
        <taxon>Pseudomonadota</taxon>
        <taxon>Alphaproteobacteria</taxon>
        <taxon>Rhodobacterales</taxon>
        <taxon>Paracoccaceae</taxon>
        <taxon>Albimonas</taxon>
    </lineage>
</organism>
<dbReference type="InterPro" id="IPR036683">
    <property type="entry name" value="CO_DH_flav_C_dom_sf"/>
</dbReference>
<sequence length="336" mass="34047">MNRFDYIRPASLEEALAAGARPGAAYLAGGTNLLDLMKVGVAAPALLVDVTRLPGLDAIEETAEGDLRIGAMVRNSDIARAPEIKALFPMLAEALLSGASAQLRNAATAGGNVLQRPRAALLDGMRGDDRDLAVLGWTDACACVHPSDFAVALAALDARLEIAGAAGLRAVPLADFLSLPEGAAEAVPALAAGELLTAVVLPAAAARVAGHARYVKLRERTSFAFALVSVAAALEMEGGRIRSARLALGGVAHKPWRTPAAEAALAGAAPGPEVFARAAALALEGAAPSGDNAFKIELARRLVARALALAAAGTPARVPALPASPLDADHGAPAYV</sequence>
<dbReference type="InterPro" id="IPR005107">
    <property type="entry name" value="CO_DH_flav_C"/>
</dbReference>
<dbReference type="GO" id="GO:0071949">
    <property type="term" value="F:FAD binding"/>
    <property type="evidence" value="ECO:0007669"/>
    <property type="project" value="InterPro"/>
</dbReference>